<name>A0A0L9U473_PHAAN</name>
<organism evidence="1 2">
    <name type="scientific">Phaseolus angularis</name>
    <name type="common">Azuki bean</name>
    <name type="synonym">Vigna angularis</name>
    <dbReference type="NCBI Taxonomy" id="3914"/>
    <lineage>
        <taxon>Eukaryota</taxon>
        <taxon>Viridiplantae</taxon>
        <taxon>Streptophyta</taxon>
        <taxon>Embryophyta</taxon>
        <taxon>Tracheophyta</taxon>
        <taxon>Spermatophyta</taxon>
        <taxon>Magnoliopsida</taxon>
        <taxon>eudicotyledons</taxon>
        <taxon>Gunneridae</taxon>
        <taxon>Pentapetalae</taxon>
        <taxon>rosids</taxon>
        <taxon>fabids</taxon>
        <taxon>Fabales</taxon>
        <taxon>Fabaceae</taxon>
        <taxon>Papilionoideae</taxon>
        <taxon>50 kb inversion clade</taxon>
        <taxon>NPAAA clade</taxon>
        <taxon>indigoferoid/millettioid clade</taxon>
        <taxon>Phaseoleae</taxon>
        <taxon>Vigna</taxon>
    </lineage>
</organism>
<sequence length="54" mass="6168">MANLMKNGREPSLRSCEHDDNQRLRCFILPCVHWKEMICRGGYKCPVGEATCGL</sequence>
<protein>
    <submittedName>
        <fullName evidence="1">Uncharacterized protein</fullName>
    </submittedName>
</protein>
<accession>A0A0L9U473</accession>
<evidence type="ECO:0000313" key="2">
    <source>
        <dbReference type="Proteomes" id="UP000053144"/>
    </source>
</evidence>
<dbReference type="Gramene" id="KOM37628">
    <property type="protein sequence ID" value="KOM37628"/>
    <property type="gene ID" value="LR48_Vigan03g101000"/>
</dbReference>
<proteinExistence type="predicted"/>
<dbReference type="EMBL" id="CM003373">
    <property type="protein sequence ID" value="KOM37628.1"/>
    <property type="molecule type" value="Genomic_DNA"/>
</dbReference>
<gene>
    <name evidence="1" type="ORF">LR48_Vigan03g101000</name>
</gene>
<dbReference type="Proteomes" id="UP000053144">
    <property type="component" value="Chromosome 3"/>
</dbReference>
<evidence type="ECO:0000313" key="1">
    <source>
        <dbReference type="EMBL" id="KOM37628.1"/>
    </source>
</evidence>
<reference evidence="2" key="1">
    <citation type="journal article" date="2015" name="Proc. Natl. Acad. Sci. U.S.A.">
        <title>Genome sequencing of adzuki bean (Vigna angularis) provides insight into high starch and low fat accumulation and domestication.</title>
        <authorList>
            <person name="Yang K."/>
            <person name="Tian Z."/>
            <person name="Chen C."/>
            <person name="Luo L."/>
            <person name="Zhao B."/>
            <person name="Wang Z."/>
            <person name="Yu L."/>
            <person name="Li Y."/>
            <person name="Sun Y."/>
            <person name="Li W."/>
            <person name="Chen Y."/>
            <person name="Li Y."/>
            <person name="Zhang Y."/>
            <person name="Ai D."/>
            <person name="Zhao J."/>
            <person name="Shang C."/>
            <person name="Ma Y."/>
            <person name="Wu B."/>
            <person name="Wang M."/>
            <person name="Gao L."/>
            <person name="Sun D."/>
            <person name="Zhang P."/>
            <person name="Guo F."/>
            <person name="Wang W."/>
            <person name="Li Y."/>
            <person name="Wang J."/>
            <person name="Varshney R.K."/>
            <person name="Wang J."/>
            <person name="Ling H.Q."/>
            <person name="Wan P."/>
        </authorList>
    </citation>
    <scope>NUCLEOTIDE SEQUENCE</scope>
    <source>
        <strain evidence="2">cv. Jingnong 6</strain>
    </source>
</reference>
<dbReference type="AlphaFoldDB" id="A0A0L9U473"/>